<dbReference type="PROSITE" id="PS50003">
    <property type="entry name" value="PH_DOMAIN"/>
    <property type="match status" value="1"/>
</dbReference>
<evidence type="ECO:0000256" key="3">
    <source>
        <dbReference type="ARBA" id="ARBA00022989"/>
    </source>
</evidence>
<feature type="compositionally biased region" description="Acidic residues" evidence="5">
    <location>
        <begin position="464"/>
        <end position="475"/>
    </location>
</feature>
<dbReference type="Gene3D" id="1.20.1270.60">
    <property type="entry name" value="Arfaptin homology (AH) domain/BAR domain"/>
    <property type="match status" value="1"/>
</dbReference>
<dbReference type="SUPFAM" id="SSF103657">
    <property type="entry name" value="BAR/IMD domain-like"/>
    <property type="match status" value="1"/>
</dbReference>
<dbReference type="GO" id="GO:0005886">
    <property type="term" value="C:plasma membrane"/>
    <property type="evidence" value="ECO:0007669"/>
    <property type="project" value="TreeGrafter"/>
</dbReference>
<keyword evidence="2 6" id="KW-0812">Transmembrane</keyword>
<evidence type="ECO:0000256" key="5">
    <source>
        <dbReference type="SAM" id="MobiDB-lite"/>
    </source>
</evidence>
<dbReference type="InterPro" id="IPR001849">
    <property type="entry name" value="PH_domain"/>
</dbReference>
<dbReference type="SUPFAM" id="SSF50729">
    <property type="entry name" value="PH domain-like"/>
    <property type="match status" value="1"/>
</dbReference>
<dbReference type="Proteomes" id="UP000077315">
    <property type="component" value="Unassembled WGS sequence"/>
</dbReference>
<feature type="compositionally biased region" description="Polar residues" evidence="5">
    <location>
        <begin position="676"/>
        <end position="694"/>
    </location>
</feature>
<dbReference type="InterPro" id="IPR031968">
    <property type="entry name" value="VASt"/>
</dbReference>
<dbReference type="VEuPathDB" id="FungiDB:PHYBLDRAFT_185398"/>
<dbReference type="InterPro" id="IPR051482">
    <property type="entry name" value="Cholesterol_transport"/>
</dbReference>
<evidence type="ECO:0000256" key="6">
    <source>
        <dbReference type="SAM" id="Phobius"/>
    </source>
</evidence>
<comment type="subcellular location">
    <subcellularLocation>
        <location evidence="1">Membrane</location>
    </subcellularLocation>
</comment>
<feature type="region of interest" description="Disordered" evidence="5">
    <location>
        <begin position="670"/>
        <end position="694"/>
    </location>
</feature>
<keyword evidence="4 6" id="KW-0472">Membrane</keyword>
<dbReference type="Pfam" id="PF16746">
    <property type="entry name" value="BAR_3"/>
    <property type="match status" value="1"/>
</dbReference>
<dbReference type="PANTHER" id="PTHR23319:SF4">
    <property type="entry name" value="GRAM DOMAIN CONTAINING 1B, ISOFORM E"/>
    <property type="match status" value="1"/>
</dbReference>
<dbReference type="GO" id="GO:0005789">
    <property type="term" value="C:endoplasmic reticulum membrane"/>
    <property type="evidence" value="ECO:0007669"/>
    <property type="project" value="TreeGrafter"/>
</dbReference>
<accession>A0A162UZ77</accession>
<dbReference type="EMBL" id="KV440973">
    <property type="protein sequence ID" value="OAD78943.1"/>
    <property type="molecule type" value="Genomic_DNA"/>
</dbReference>
<feature type="transmembrane region" description="Helical" evidence="6">
    <location>
        <begin position="1163"/>
        <end position="1185"/>
    </location>
</feature>
<dbReference type="OrthoDB" id="10070851at2759"/>
<dbReference type="Gene3D" id="2.30.29.30">
    <property type="entry name" value="Pleckstrin-homology domain (PH domain)/Phosphotyrosine-binding domain (PTB)"/>
    <property type="match status" value="1"/>
</dbReference>
<protein>
    <submittedName>
        <fullName evidence="9">Uncharacterized protein</fullName>
    </submittedName>
</protein>
<dbReference type="PROSITE" id="PS51778">
    <property type="entry name" value="VAST"/>
    <property type="match status" value="1"/>
</dbReference>
<evidence type="ECO:0000256" key="2">
    <source>
        <dbReference type="ARBA" id="ARBA00022692"/>
    </source>
</evidence>
<dbReference type="GO" id="GO:0032934">
    <property type="term" value="F:sterol binding"/>
    <property type="evidence" value="ECO:0007669"/>
    <property type="project" value="TreeGrafter"/>
</dbReference>
<evidence type="ECO:0000313" key="10">
    <source>
        <dbReference type="Proteomes" id="UP000077315"/>
    </source>
</evidence>
<evidence type="ECO:0000259" key="8">
    <source>
        <dbReference type="PROSITE" id="PS51778"/>
    </source>
</evidence>
<evidence type="ECO:0000256" key="1">
    <source>
        <dbReference type="ARBA" id="ARBA00004370"/>
    </source>
</evidence>
<dbReference type="InterPro" id="IPR011993">
    <property type="entry name" value="PH-like_dom_sf"/>
</dbReference>
<feature type="compositionally biased region" description="Polar residues" evidence="5">
    <location>
        <begin position="1118"/>
        <end position="1129"/>
    </location>
</feature>
<dbReference type="GO" id="GO:0032366">
    <property type="term" value="P:intracellular sterol transport"/>
    <property type="evidence" value="ECO:0007669"/>
    <property type="project" value="TreeGrafter"/>
</dbReference>
<sequence length="1321" mass="148501">MAQSARELPSLVASPTNTLTLQDVVLDSPVWRANVIHLEDQMEQFSKWIDRFIRMIKQYIESIEKHNLETSNLAKWTHPPGLDGSFLDPHVAGTVINAFIGTLQSDLAFKQKLASDLEETLLLPLQHFIKTELKDFREAKRQFDKVLDKYENQLSRYSILSKQKEPSALREDAFQTFDVRTAYTRACGDFFSRMIKFRSNLEHQLVQCFSGAMQAKIEEVDEIGQACAQIRLLLPGWRLWLEENKESCAFQLQKIQKSCSVLEDAYIRQTRPHRSLKRYSTVPNRRRSTIISGSPVLGESPDDRATIRPPSLSEHRMSLEDQNTFEALLPDDSSPRQGYLYQKCAIGKSTRYTWTRRWFFLQDGFFGNCTVGTINKVKGSLVVDERIKIQGCKGKINNDIDRRFCFEVQNPSSNITFLLQAETEDEMMQWLWAIEKQKELFSKPGSPEGSPSKLLQHKYKQQQEEEGGEDEEAEEATLPQALLSPKPTLPVKRSPAEKLTRTVSSSTCFPLRREDLLNKNQSLTSTLSTAFSLTSLMIREGTRKVKTPAPSESSSETPGQIDIVPQPSSSWGMPWLMSGINALANNGDAASISDPISSKSPSTNEAGQVVVWPTKLETETPKVKLTGYSSDLAQKQKELRKYFANVSSSEVVLQGFPASLYLQQSKQKSTDELSDRGSSTNDQASLSSQEMSSDENGFGYNGYCYVTQKNLWFYSCIMMTCVNTLVIPLDDIKFIQFDRASSATSHMFIETTSLSQRHCFGLWLESAEKIGEELRLIVETAKSPGETQLQALYDNIKSITPGRKQKTPVSHFTAVSALNAAVTPLNVQAHPSQLLSQEPMVTTQDSTNSMISSIGRRNSSTTTSVDIRGRKTSAATGALTAAMEAASPSKLSRSPPKSEKYLSQLSKTNINLPDEVWPDNIEKPTEPVTCGCQDHLDKKETEVPLHISAKRLFDMMFSESQSGEEAGSKSIWKSFNKERGNSDLKISGWSENKEGNKERILTYTMPVTNPMVKAKETNVIETHQILEEKDHLSYAVIISTRTPNLPYADAFIPCIKYCITYTSPSSCILSCSYGIKWLKSVMVKSMINRAANKGLVESIDLMIAQVKKKISLAIGASGQASSGPTSGEPSQALDISATANESHSKPDTANRTRVISLGGFKKPAMYILAVVTLWIITYISTGVYYRQTHEFSAPNETISWRGVYLRDLDQELAGQVSVPINSNPRMYQSFQDSRIEPMGWKYTWFSSRHRRMAAELTYTRERLGALRYELLAAFRMLNSIEQHIVESEYWNWLLDRNLQCENGSEQGVDGCEEVRKELSDH</sequence>
<feature type="region of interest" description="Disordered" evidence="5">
    <location>
        <begin position="543"/>
        <end position="566"/>
    </location>
</feature>
<dbReference type="InParanoid" id="A0A162UZ77"/>
<dbReference type="Pfam" id="PF16016">
    <property type="entry name" value="VASt"/>
    <property type="match status" value="1"/>
</dbReference>
<dbReference type="InterPro" id="IPR004148">
    <property type="entry name" value="BAR_dom"/>
</dbReference>
<dbReference type="GO" id="GO:0120015">
    <property type="term" value="F:sterol transfer activity"/>
    <property type="evidence" value="ECO:0007669"/>
    <property type="project" value="TreeGrafter"/>
</dbReference>
<dbReference type="Pfam" id="PF00169">
    <property type="entry name" value="PH"/>
    <property type="match status" value="1"/>
</dbReference>
<reference evidence="10" key="1">
    <citation type="submission" date="2015-06" db="EMBL/GenBank/DDBJ databases">
        <title>Expansion of signal transduction pathways in fungi by whole-genome duplication.</title>
        <authorList>
            <consortium name="DOE Joint Genome Institute"/>
            <person name="Corrochano L.M."/>
            <person name="Kuo A."/>
            <person name="Marcet-Houben M."/>
            <person name="Polaino S."/>
            <person name="Salamov A."/>
            <person name="Villalobos J.M."/>
            <person name="Alvarez M.I."/>
            <person name="Avalos J."/>
            <person name="Benito E.P."/>
            <person name="Benoit I."/>
            <person name="Burger G."/>
            <person name="Camino L.P."/>
            <person name="Canovas D."/>
            <person name="Cerda-Olmedo E."/>
            <person name="Cheng J.-F."/>
            <person name="Dominguez A."/>
            <person name="Elias M."/>
            <person name="Eslava A.P."/>
            <person name="Glaser F."/>
            <person name="Grimwood J."/>
            <person name="Gutierrez G."/>
            <person name="Heitman J."/>
            <person name="Henrissat B."/>
            <person name="Iturriaga E.A."/>
            <person name="Lang B.F."/>
            <person name="Lavin J.L."/>
            <person name="Lee S."/>
            <person name="Li W."/>
            <person name="Lindquist E."/>
            <person name="Lopez-Garcia S."/>
            <person name="Luque E.M."/>
            <person name="Marcos A.T."/>
            <person name="Martin J."/>
            <person name="McCluskey K."/>
            <person name="Medina H.R."/>
            <person name="Miralles-Duran A."/>
            <person name="Miyazaki A."/>
            <person name="Munoz-Torres E."/>
            <person name="Oguiza J.A."/>
            <person name="Ohm R."/>
            <person name="Olmedo M."/>
            <person name="Orejas M."/>
            <person name="Ortiz-Castellanos L."/>
            <person name="Pisabarro A.G."/>
            <person name="Rodriguez-Romero J."/>
            <person name="Ruiz-Herrera J."/>
            <person name="Ruiz-Vazquez R."/>
            <person name="Sanz C."/>
            <person name="Schackwitz W."/>
            <person name="Schmutz J."/>
            <person name="Shahriari M."/>
            <person name="Shelest E."/>
            <person name="Silva-Franco F."/>
            <person name="Soanes D."/>
            <person name="Syed K."/>
            <person name="Tagua V.G."/>
            <person name="Talbot N.J."/>
            <person name="Thon M."/>
            <person name="De vries R.P."/>
            <person name="Wiebenga A."/>
            <person name="Yadav J.S."/>
            <person name="Braun E.L."/>
            <person name="Baker S."/>
            <person name="Garre V."/>
            <person name="Horwitz B."/>
            <person name="Torres-Martinez S."/>
            <person name="Idnurm A."/>
            <person name="Herrera-Estrella A."/>
            <person name="Gabaldon T."/>
            <person name="Grigoriev I.V."/>
        </authorList>
    </citation>
    <scope>NUCLEOTIDE SEQUENCE [LARGE SCALE GENOMIC DNA]</scope>
    <source>
        <strain evidence="10">NRRL 1555(-)</strain>
    </source>
</reference>
<organism evidence="9 10">
    <name type="scientific">Phycomyces blakesleeanus (strain ATCC 8743b / DSM 1359 / FGSC 10004 / NBRC 33097 / NRRL 1555)</name>
    <dbReference type="NCBI Taxonomy" id="763407"/>
    <lineage>
        <taxon>Eukaryota</taxon>
        <taxon>Fungi</taxon>
        <taxon>Fungi incertae sedis</taxon>
        <taxon>Mucoromycota</taxon>
        <taxon>Mucoromycotina</taxon>
        <taxon>Mucoromycetes</taxon>
        <taxon>Mucorales</taxon>
        <taxon>Phycomycetaceae</taxon>
        <taxon>Phycomyces</taxon>
    </lineage>
</organism>
<gene>
    <name evidence="9" type="ORF">PHYBLDRAFT_185398</name>
</gene>
<dbReference type="PANTHER" id="PTHR23319">
    <property type="entry name" value="GRAM DOMAIN CONTAINING 1B, ISOFORM E"/>
    <property type="match status" value="1"/>
</dbReference>
<evidence type="ECO:0000259" key="7">
    <source>
        <dbReference type="PROSITE" id="PS50003"/>
    </source>
</evidence>
<evidence type="ECO:0000256" key="4">
    <source>
        <dbReference type="ARBA" id="ARBA00023136"/>
    </source>
</evidence>
<evidence type="ECO:0000313" key="9">
    <source>
        <dbReference type="EMBL" id="OAD78943.1"/>
    </source>
</evidence>
<proteinExistence type="predicted"/>
<feature type="region of interest" description="Disordered" evidence="5">
    <location>
        <begin position="442"/>
        <end position="497"/>
    </location>
</feature>
<keyword evidence="3 6" id="KW-1133">Transmembrane helix</keyword>
<name>A0A162UZ77_PHYB8</name>
<dbReference type="STRING" id="763407.A0A162UZ77"/>
<feature type="domain" description="VASt" evidence="8">
    <location>
        <begin position="936"/>
        <end position="1114"/>
    </location>
</feature>
<dbReference type="SMART" id="SM00233">
    <property type="entry name" value="PH"/>
    <property type="match status" value="1"/>
</dbReference>
<keyword evidence="10" id="KW-1185">Reference proteome</keyword>
<dbReference type="GeneID" id="28999980"/>
<dbReference type="RefSeq" id="XP_018296983.1">
    <property type="nucleotide sequence ID" value="XM_018439074.1"/>
</dbReference>
<feature type="region of interest" description="Disordered" evidence="5">
    <location>
        <begin position="1118"/>
        <end position="1148"/>
    </location>
</feature>
<dbReference type="GO" id="GO:0140268">
    <property type="term" value="C:endoplasmic reticulum-plasma membrane contact site"/>
    <property type="evidence" value="ECO:0007669"/>
    <property type="project" value="TreeGrafter"/>
</dbReference>
<dbReference type="InterPro" id="IPR027267">
    <property type="entry name" value="AH/BAR_dom_sf"/>
</dbReference>
<feature type="domain" description="PH" evidence="7">
    <location>
        <begin position="333"/>
        <end position="439"/>
    </location>
</feature>
<feature type="compositionally biased region" description="Low complexity" evidence="5">
    <location>
        <begin position="442"/>
        <end position="453"/>
    </location>
</feature>